<dbReference type="GO" id="GO:0006508">
    <property type="term" value="P:proteolysis"/>
    <property type="evidence" value="ECO:0007669"/>
    <property type="project" value="UniProtKB-KW"/>
</dbReference>
<dbReference type="EMBL" id="JAAARO010000013">
    <property type="protein sequence ID" value="KAF5738161.1"/>
    <property type="molecule type" value="Genomic_DNA"/>
</dbReference>
<evidence type="ECO:0000313" key="2">
    <source>
        <dbReference type="Proteomes" id="UP000593562"/>
    </source>
</evidence>
<organism evidence="1 2">
    <name type="scientific">Tripterygium wilfordii</name>
    <name type="common">Thunder God vine</name>
    <dbReference type="NCBI Taxonomy" id="458696"/>
    <lineage>
        <taxon>Eukaryota</taxon>
        <taxon>Viridiplantae</taxon>
        <taxon>Streptophyta</taxon>
        <taxon>Embryophyta</taxon>
        <taxon>Tracheophyta</taxon>
        <taxon>Spermatophyta</taxon>
        <taxon>Magnoliopsida</taxon>
        <taxon>eudicotyledons</taxon>
        <taxon>Gunneridae</taxon>
        <taxon>Pentapetalae</taxon>
        <taxon>rosids</taxon>
        <taxon>fabids</taxon>
        <taxon>Celastrales</taxon>
        <taxon>Celastraceae</taxon>
        <taxon>Tripterygium</taxon>
    </lineage>
</organism>
<evidence type="ECO:0000313" key="1">
    <source>
        <dbReference type="EMBL" id="KAF5738161.1"/>
    </source>
</evidence>
<name>A0A7J7CVR4_TRIWF</name>
<keyword evidence="2" id="KW-1185">Reference proteome</keyword>
<dbReference type="AlphaFoldDB" id="A0A7J7CVR4"/>
<keyword evidence="1" id="KW-0378">Hydrolase</keyword>
<proteinExistence type="predicted"/>
<dbReference type="InParanoid" id="A0A7J7CVR4"/>
<accession>A0A7J7CVR4</accession>
<keyword evidence="1" id="KW-0645">Protease</keyword>
<reference evidence="1 2" key="1">
    <citation type="journal article" date="2020" name="Nat. Commun.">
        <title>Genome of Tripterygium wilfordii and identification of cytochrome P450 involved in triptolide biosynthesis.</title>
        <authorList>
            <person name="Tu L."/>
            <person name="Su P."/>
            <person name="Zhang Z."/>
            <person name="Gao L."/>
            <person name="Wang J."/>
            <person name="Hu T."/>
            <person name="Zhou J."/>
            <person name="Zhang Y."/>
            <person name="Zhao Y."/>
            <person name="Liu Y."/>
            <person name="Song Y."/>
            <person name="Tong Y."/>
            <person name="Lu Y."/>
            <person name="Yang J."/>
            <person name="Xu C."/>
            <person name="Jia M."/>
            <person name="Peters R.J."/>
            <person name="Huang L."/>
            <person name="Gao W."/>
        </authorList>
    </citation>
    <scope>NUCLEOTIDE SEQUENCE [LARGE SCALE GENOMIC DNA]</scope>
    <source>
        <strain evidence="2">cv. XIE 37</strain>
        <tissue evidence="1">Leaf</tissue>
    </source>
</reference>
<comment type="caution">
    <text evidence="1">The sequence shown here is derived from an EMBL/GenBank/DDBJ whole genome shotgun (WGS) entry which is preliminary data.</text>
</comment>
<sequence length="136" mass="15085">MNEIPKLPSSLFLRNRTKSRSPRKPTTIPTVLLHECEETRKGCPVIEAAPFTVYQVEDFRSEVVSGMEEGSGEYVRIGVGSPPRKSVPSQLASPRPISYLVIGLFIWKVNGVPWRIPGCIPPTCSLLAALNLSQYF</sequence>
<dbReference type="GO" id="GO:0008233">
    <property type="term" value="F:peptidase activity"/>
    <property type="evidence" value="ECO:0007669"/>
    <property type="project" value="UniProtKB-KW"/>
</dbReference>
<dbReference type="Proteomes" id="UP000593562">
    <property type="component" value="Unassembled WGS sequence"/>
</dbReference>
<protein>
    <submittedName>
        <fullName evidence="1">Protein ASPARTIC PROTEASE IN GUARD CELL 2-like</fullName>
    </submittedName>
</protein>
<gene>
    <name evidence="1" type="ORF">HS088_TW13G01056</name>
</gene>